<evidence type="ECO:0000313" key="2">
    <source>
        <dbReference type="Proteomes" id="UP000310334"/>
    </source>
</evidence>
<keyword evidence="2" id="KW-1185">Reference proteome</keyword>
<gene>
    <name evidence="1" type="ORF">E6W99_18210</name>
</gene>
<organism evidence="1 2">
    <name type="scientific">Metabacillus sediminilitoris</name>
    <dbReference type="NCBI Taxonomy" id="2567941"/>
    <lineage>
        <taxon>Bacteria</taxon>
        <taxon>Bacillati</taxon>
        <taxon>Bacillota</taxon>
        <taxon>Bacilli</taxon>
        <taxon>Bacillales</taxon>
        <taxon>Bacillaceae</taxon>
        <taxon>Metabacillus</taxon>
    </lineage>
</organism>
<evidence type="ECO:0000313" key="1">
    <source>
        <dbReference type="EMBL" id="THF77640.1"/>
    </source>
</evidence>
<protein>
    <submittedName>
        <fullName evidence="1">Uncharacterized protein</fullName>
    </submittedName>
</protein>
<dbReference type="RefSeq" id="WP_136356461.1">
    <property type="nucleotide sequence ID" value="NZ_CP046266.1"/>
</dbReference>
<name>A0A4S4BRN1_9BACI</name>
<dbReference type="EMBL" id="SSNT01000014">
    <property type="protein sequence ID" value="THF77640.1"/>
    <property type="molecule type" value="Genomic_DNA"/>
</dbReference>
<comment type="caution">
    <text evidence="1">The sequence shown here is derived from an EMBL/GenBank/DDBJ whole genome shotgun (WGS) entry which is preliminary data.</text>
</comment>
<accession>A0A4S4BRN1</accession>
<sequence length="80" mass="8536">MSKVDIKKIFGKIKEQSKPIITTGLITGVNQVGNDMKGAVSGVNQNQSPQLILGKLPTILKSGAVAAGQEMMKSIKKNRE</sequence>
<dbReference type="Proteomes" id="UP000310334">
    <property type="component" value="Unassembled WGS sequence"/>
</dbReference>
<proteinExistence type="predicted"/>
<reference evidence="1 2" key="1">
    <citation type="submission" date="2019-04" db="EMBL/GenBank/DDBJ databases">
        <title>Bacillus sediminilitoris sp. nov., isolated from a tidal flat sediment on the East China Sea.</title>
        <authorList>
            <person name="Wei Y."/>
            <person name="Mao H."/>
            <person name="Fang J."/>
        </authorList>
    </citation>
    <scope>NUCLEOTIDE SEQUENCE [LARGE SCALE GENOMIC DNA]</scope>
    <source>
        <strain evidence="1 2">DSL-17</strain>
    </source>
</reference>
<dbReference type="AlphaFoldDB" id="A0A4S4BRN1"/>